<comment type="caution">
    <text evidence="3">The sequence shown here is derived from an EMBL/GenBank/DDBJ whole genome shotgun (WGS) entry which is preliminary data.</text>
</comment>
<dbReference type="SUPFAM" id="SSF48452">
    <property type="entry name" value="TPR-like"/>
    <property type="match status" value="1"/>
</dbReference>
<feature type="repeat" description="TPR" evidence="1">
    <location>
        <begin position="169"/>
        <end position="202"/>
    </location>
</feature>
<dbReference type="Gene3D" id="1.25.40.10">
    <property type="entry name" value="Tetratricopeptide repeat domain"/>
    <property type="match status" value="1"/>
</dbReference>
<name>A0A168LGM8_9BACL</name>
<dbReference type="OrthoDB" id="2658060at2"/>
<keyword evidence="1" id="KW-0802">TPR repeat</keyword>
<proteinExistence type="predicted"/>
<feature type="repeat" description="TPR" evidence="1">
    <location>
        <begin position="100"/>
        <end position="133"/>
    </location>
</feature>
<dbReference type="InterPro" id="IPR011990">
    <property type="entry name" value="TPR-like_helical_dom_sf"/>
</dbReference>
<dbReference type="InterPro" id="IPR019734">
    <property type="entry name" value="TPR_rpt"/>
</dbReference>
<accession>A0A168LGM8</accession>
<evidence type="ECO:0000313" key="3">
    <source>
        <dbReference type="EMBL" id="OAB43367.1"/>
    </source>
</evidence>
<sequence>MIKFISFMFLWRLVGNPFIALIIILAVVYFLDRRYVGVFPSFTKPYKRMKRISTLRREILMNRNDVTSKHELARLLIERKKYLEALELLDSIQVQFDHSAEYWDDLGTVNLRLGHVQKGEEFILKALGINPRVKYGQPYLRLAGIYQHTDQKKAEQYVRAFQDIHSSSSEASYLLGMMYKEMSRKQEANEAFRESIDIYRSLPKYKKRQERKWAVRSILRKMS</sequence>
<dbReference type="AlphaFoldDB" id="A0A168LGM8"/>
<dbReference type="RefSeq" id="WP_068531748.1">
    <property type="nucleotide sequence ID" value="NZ_LVJH01000015.1"/>
</dbReference>
<feature type="transmembrane region" description="Helical" evidence="2">
    <location>
        <begin position="9"/>
        <end position="31"/>
    </location>
</feature>
<reference evidence="3 4" key="1">
    <citation type="submission" date="2016-03" db="EMBL/GenBank/DDBJ databases">
        <title>Draft genome sequence of Paenibacillus glacialis DSM 22343.</title>
        <authorList>
            <person name="Shin S.-K."/>
            <person name="Yi H."/>
        </authorList>
    </citation>
    <scope>NUCLEOTIDE SEQUENCE [LARGE SCALE GENOMIC DNA]</scope>
    <source>
        <strain evidence="3 4">DSM 22343</strain>
    </source>
</reference>
<dbReference type="PROSITE" id="PS50005">
    <property type="entry name" value="TPR"/>
    <property type="match status" value="2"/>
</dbReference>
<dbReference type="STRING" id="494026.PGLA_08965"/>
<dbReference type="EMBL" id="LVJH01000015">
    <property type="protein sequence ID" value="OAB43367.1"/>
    <property type="molecule type" value="Genomic_DNA"/>
</dbReference>
<evidence type="ECO:0000256" key="1">
    <source>
        <dbReference type="PROSITE-ProRule" id="PRU00339"/>
    </source>
</evidence>
<gene>
    <name evidence="3" type="ORF">PGLA_08965</name>
</gene>
<keyword evidence="4" id="KW-1185">Reference proteome</keyword>
<dbReference type="Pfam" id="PF13181">
    <property type="entry name" value="TPR_8"/>
    <property type="match status" value="2"/>
</dbReference>
<keyword evidence="2" id="KW-1133">Transmembrane helix</keyword>
<dbReference type="SMART" id="SM00028">
    <property type="entry name" value="TPR"/>
    <property type="match status" value="2"/>
</dbReference>
<organism evidence="3 4">
    <name type="scientific">Paenibacillus glacialis</name>
    <dbReference type="NCBI Taxonomy" id="494026"/>
    <lineage>
        <taxon>Bacteria</taxon>
        <taxon>Bacillati</taxon>
        <taxon>Bacillota</taxon>
        <taxon>Bacilli</taxon>
        <taxon>Bacillales</taxon>
        <taxon>Paenibacillaceae</taxon>
        <taxon>Paenibacillus</taxon>
    </lineage>
</organism>
<protein>
    <submittedName>
        <fullName evidence="3">Uncharacterized protein</fullName>
    </submittedName>
</protein>
<evidence type="ECO:0000313" key="4">
    <source>
        <dbReference type="Proteomes" id="UP000076967"/>
    </source>
</evidence>
<dbReference type="Proteomes" id="UP000076967">
    <property type="component" value="Unassembled WGS sequence"/>
</dbReference>
<keyword evidence="2" id="KW-0472">Membrane</keyword>
<evidence type="ECO:0000256" key="2">
    <source>
        <dbReference type="SAM" id="Phobius"/>
    </source>
</evidence>
<keyword evidence="2" id="KW-0812">Transmembrane</keyword>